<sequence>MKLLATITNPALPSGSSVQTAVGFATYVSIALKTMYIIGGIAMTILFVYGGLEYITSAGDDKGLTKAKKIMTDAVVGIIILASSIPIAKILESVFGLNIFGVISFPSF</sequence>
<organism evidence="2 3">
    <name type="scientific">candidate division WWE3 bacterium CG08_land_8_20_14_0_20_40_13</name>
    <dbReference type="NCBI Taxonomy" id="1975084"/>
    <lineage>
        <taxon>Bacteria</taxon>
        <taxon>Katanobacteria</taxon>
    </lineage>
</organism>
<keyword evidence="1" id="KW-0472">Membrane</keyword>
<keyword evidence="1" id="KW-1133">Transmembrane helix</keyword>
<feature type="transmembrane region" description="Helical" evidence="1">
    <location>
        <begin position="70"/>
        <end position="91"/>
    </location>
</feature>
<evidence type="ECO:0000313" key="2">
    <source>
        <dbReference type="EMBL" id="PIS23147.1"/>
    </source>
</evidence>
<accession>A0A2H0XDY8</accession>
<comment type="caution">
    <text evidence="2">The sequence shown here is derived from an EMBL/GenBank/DDBJ whole genome shotgun (WGS) entry which is preliminary data.</text>
</comment>
<reference evidence="3" key="1">
    <citation type="submission" date="2017-09" db="EMBL/GenBank/DDBJ databases">
        <title>Depth-based differentiation of microbial function through sediment-hosted aquifers and enrichment of novel symbionts in the deep terrestrial subsurface.</title>
        <authorList>
            <person name="Probst A.J."/>
            <person name="Ladd B."/>
            <person name="Jarett J.K."/>
            <person name="Geller-Mcgrath D.E."/>
            <person name="Sieber C.M.K."/>
            <person name="Emerson J.B."/>
            <person name="Anantharaman K."/>
            <person name="Thomas B.C."/>
            <person name="Malmstrom R."/>
            <person name="Stieglmeier M."/>
            <person name="Klingl A."/>
            <person name="Woyke T."/>
            <person name="Ryan C.M."/>
            <person name="Banfield J.F."/>
        </authorList>
    </citation>
    <scope>NUCLEOTIDE SEQUENCE [LARGE SCALE GENOMIC DNA]</scope>
</reference>
<dbReference type="Proteomes" id="UP000230340">
    <property type="component" value="Unassembled WGS sequence"/>
</dbReference>
<name>A0A2H0XDY8_UNCKA</name>
<proteinExistence type="predicted"/>
<dbReference type="AlphaFoldDB" id="A0A2H0XDY8"/>
<feature type="transmembrane region" description="Helical" evidence="1">
    <location>
        <begin position="30"/>
        <end position="49"/>
    </location>
</feature>
<evidence type="ECO:0000256" key="1">
    <source>
        <dbReference type="SAM" id="Phobius"/>
    </source>
</evidence>
<keyword evidence="1" id="KW-0812">Transmembrane</keyword>
<evidence type="ECO:0000313" key="3">
    <source>
        <dbReference type="Proteomes" id="UP000230340"/>
    </source>
</evidence>
<protein>
    <submittedName>
        <fullName evidence="2">Uncharacterized protein</fullName>
    </submittedName>
</protein>
<dbReference type="EMBL" id="PEYT01000011">
    <property type="protein sequence ID" value="PIS23147.1"/>
    <property type="molecule type" value="Genomic_DNA"/>
</dbReference>
<gene>
    <name evidence="2" type="ORF">COT49_01660</name>
</gene>